<evidence type="ECO:0000313" key="2">
    <source>
        <dbReference type="Proteomes" id="UP000712600"/>
    </source>
</evidence>
<name>A0A8S9Q6N6_BRACR</name>
<dbReference type="AlphaFoldDB" id="A0A8S9Q6N6"/>
<accession>A0A8S9Q6N6</accession>
<protein>
    <submittedName>
        <fullName evidence="1">Uncharacterized protein</fullName>
    </submittedName>
</protein>
<proteinExistence type="predicted"/>
<evidence type="ECO:0000313" key="1">
    <source>
        <dbReference type="EMBL" id="KAF3526286.1"/>
    </source>
</evidence>
<sequence length="107" mass="11494">MLFDSGSGGGPDLIVDDGGDATQVVILCDNGVGGERGDDGEDKVDKADDKEEVVVDVVRVNTVVEVATRGRRYVCGRREGGIVVVEVAIREEEVVVNTVEVKYVRSW</sequence>
<comment type="caution">
    <text evidence="1">The sequence shown here is derived from an EMBL/GenBank/DDBJ whole genome shotgun (WGS) entry which is preliminary data.</text>
</comment>
<organism evidence="1 2">
    <name type="scientific">Brassica cretica</name>
    <name type="common">Mustard</name>
    <dbReference type="NCBI Taxonomy" id="69181"/>
    <lineage>
        <taxon>Eukaryota</taxon>
        <taxon>Viridiplantae</taxon>
        <taxon>Streptophyta</taxon>
        <taxon>Embryophyta</taxon>
        <taxon>Tracheophyta</taxon>
        <taxon>Spermatophyta</taxon>
        <taxon>Magnoliopsida</taxon>
        <taxon>eudicotyledons</taxon>
        <taxon>Gunneridae</taxon>
        <taxon>Pentapetalae</taxon>
        <taxon>rosids</taxon>
        <taxon>malvids</taxon>
        <taxon>Brassicales</taxon>
        <taxon>Brassicaceae</taxon>
        <taxon>Brassiceae</taxon>
        <taxon>Brassica</taxon>
    </lineage>
</organism>
<reference evidence="1" key="1">
    <citation type="submission" date="2019-12" db="EMBL/GenBank/DDBJ databases">
        <title>Genome sequencing and annotation of Brassica cretica.</title>
        <authorList>
            <person name="Studholme D.J."/>
            <person name="Sarris P."/>
        </authorList>
    </citation>
    <scope>NUCLEOTIDE SEQUENCE</scope>
    <source>
        <strain evidence="1">PFS-109/04</strain>
        <tissue evidence="1">Leaf</tissue>
    </source>
</reference>
<dbReference type="Proteomes" id="UP000712600">
    <property type="component" value="Unassembled WGS sequence"/>
</dbReference>
<gene>
    <name evidence="1" type="ORF">F2Q69_00048130</name>
</gene>
<dbReference type="EMBL" id="QGKX02001347">
    <property type="protein sequence ID" value="KAF3526286.1"/>
    <property type="molecule type" value="Genomic_DNA"/>
</dbReference>
<dbReference type="SUPFAM" id="SSF52283">
    <property type="entry name" value="Formate/glycerate dehydrogenase catalytic domain-like"/>
    <property type="match status" value="1"/>
</dbReference>